<evidence type="ECO:0000313" key="2">
    <source>
        <dbReference type="Proteomes" id="UP000499080"/>
    </source>
</evidence>
<keyword evidence="2" id="KW-1185">Reference proteome</keyword>
<gene>
    <name evidence="1" type="ORF">AVEN_1092_1</name>
</gene>
<comment type="caution">
    <text evidence="1">The sequence shown here is derived from an EMBL/GenBank/DDBJ whole genome shotgun (WGS) entry which is preliminary data.</text>
</comment>
<proteinExistence type="predicted"/>
<dbReference type="EMBL" id="BGPR01029739">
    <property type="protein sequence ID" value="GBO01714.1"/>
    <property type="molecule type" value="Genomic_DNA"/>
</dbReference>
<dbReference type="AlphaFoldDB" id="A0A4Y2TPS2"/>
<protein>
    <submittedName>
        <fullName evidence="1">Uncharacterized protein</fullName>
    </submittedName>
</protein>
<organism evidence="1 2">
    <name type="scientific">Araneus ventricosus</name>
    <name type="common">Orbweaver spider</name>
    <name type="synonym">Epeira ventricosa</name>
    <dbReference type="NCBI Taxonomy" id="182803"/>
    <lineage>
        <taxon>Eukaryota</taxon>
        <taxon>Metazoa</taxon>
        <taxon>Ecdysozoa</taxon>
        <taxon>Arthropoda</taxon>
        <taxon>Chelicerata</taxon>
        <taxon>Arachnida</taxon>
        <taxon>Araneae</taxon>
        <taxon>Araneomorphae</taxon>
        <taxon>Entelegynae</taxon>
        <taxon>Araneoidea</taxon>
        <taxon>Araneidae</taxon>
        <taxon>Araneus</taxon>
    </lineage>
</organism>
<evidence type="ECO:0000313" key="1">
    <source>
        <dbReference type="EMBL" id="GBO01714.1"/>
    </source>
</evidence>
<dbReference type="Proteomes" id="UP000499080">
    <property type="component" value="Unassembled WGS sequence"/>
</dbReference>
<sequence>MELVKEVLNTVILQRTEEAKRRKCKEKRKREDGISLATCLNGNFEIVDVTHFAGLEKDASSNFAQPSLARTKRWRSEEVYGAPRKRPLLSNAEIRIEKAERRKCEFESEEKRKREEREFELEKLKLENESFNSAGSWYSRPKIDFLSMIPKFDQIDNDISLYLILFERQAQAADVPKEVWASQLLSLLPYKIAQLVAREGVGYFRGF</sequence>
<name>A0A4Y2TPS2_ARAVE</name>
<accession>A0A4Y2TPS2</accession>
<reference evidence="1 2" key="1">
    <citation type="journal article" date="2019" name="Sci. Rep.">
        <title>Orb-weaving spider Araneus ventricosus genome elucidates the spidroin gene catalogue.</title>
        <authorList>
            <person name="Kono N."/>
            <person name="Nakamura H."/>
            <person name="Ohtoshi R."/>
            <person name="Moran D.A.P."/>
            <person name="Shinohara A."/>
            <person name="Yoshida Y."/>
            <person name="Fujiwara M."/>
            <person name="Mori M."/>
            <person name="Tomita M."/>
            <person name="Arakawa K."/>
        </authorList>
    </citation>
    <scope>NUCLEOTIDE SEQUENCE [LARGE SCALE GENOMIC DNA]</scope>
</reference>
<dbReference type="OrthoDB" id="8963689at2759"/>